<evidence type="ECO:0000313" key="1">
    <source>
        <dbReference type="EMBL" id="KAK3593502.1"/>
    </source>
</evidence>
<reference evidence="1" key="2">
    <citation type="journal article" date="2021" name="Genome Biol. Evol.">
        <title>Developing a high-quality reference genome for a parasitic bivalve with doubly uniparental inheritance (Bivalvia: Unionida).</title>
        <authorList>
            <person name="Smith C.H."/>
        </authorList>
    </citation>
    <scope>NUCLEOTIDE SEQUENCE</scope>
    <source>
        <strain evidence="1">CHS0354</strain>
        <tissue evidence="1">Mantle</tissue>
    </source>
</reference>
<gene>
    <name evidence="1" type="ORF">CHS0354_037025</name>
</gene>
<dbReference type="EMBL" id="JAEAOA010002171">
    <property type="protein sequence ID" value="KAK3593502.1"/>
    <property type="molecule type" value="Genomic_DNA"/>
</dbReference>
<proteinExistence type="predicted"/>
<sequence length="93" mass="10383">MDVAETIYNFSRDSEINVNEEIKCGSFLLEGIPIPPEEERIMNDYKSLQYMLCESGYPETSDRTSLLKSVPKEAISICILSSPADCMAVLLEG</sequence>
<dbReference type="AlphaFoldDB" id="A0AAE0SKF5"/>
<accession>A0AAE0SKF5</accession>
<evidence type="ECO:0000313" key="2">
    <source>
        <dbReference type="Proteomes" id="UP001195483"/>
    </source>
</evidence>
<comment type="caution">
    <text evidence="1">The sequence shown here is derived from an EMBL/GenBank/DDBJ whole genome shotgun (WGS) entry which is preliminary data.</text>
</comment>
<name>A0AAE0SKF5_9BIVA</name>
<dbReference type="Proteomes" id="UP001195483">
    <property type="component" value="Unassembled WGS sequence"/>
</dbReference>
<keyword evidence="2" id="KW-1185">Reference proteome</keyword>
<reference evidence="1" key="3">
    <citation type="submission" date="2023-05" db="EMBL/GenBank/DDBJ databases">
        <authorList>
            <person name="Smith C.H."/>
        </authorList>
    </citation>
    <scope>NUCLEOTIDE SEQUENCE</scope>
    <source>
        <strain evidence="1">CHS0354</strain>
        <tissue evidence="1">Mantle</tissue>
    </source>
</reference>
<protein>
    <submittedName>
        <fullName evidence="1">Uncharacterized protein</fullName>
    </submittedName>
</protein>
<reference evidence="1" key="1">
    <citation type="journal article" date="2021" name="Genome Biol. Evol.">
        <title>A High-Quality Reference Genome for a Parasitic Bivalve with Doubly Uniparental Inheritance (Bivalvia: Unionida).</title>
        <authorList>
            <person name="Smith C.H."/>
        </authorList>
    </citation>
    <scope>NUCLEOTIDE SEQUENCE</scope>
    <source>
        <strain evidence="1">CHS0354</strain>
    </source>
</reference>
<organism evidence="1 2">
    <name type="scientific">Potamilus streckersoni</name>
    <dbReference type="NCBI Taxonomy" id="2493646"/>
    <lineage>
        <taxon>Eukaryota</taxon>
        <taxon>Metazoa</taxon>
        <taxon>Spiralia</taxon>
        <taxon>Lophotrochozoa</taxon>
        <taxon>Mollusca</taxon>
        <taxon>Bivalvia</taxon>
        <taxon>Autobranchia</taxon>
        <taxon>Heteroconchia</taxon>
        <taxon>Palaeoheterodonta</taxon>
        <taxon>Unionida</taxon>
        <taxon>Unionoidea</taxon>
        <taxon>Unionidae</taxon>
        <taxon>Ambleminae</taxon>
        <taxon>Lampsilini</taxon>
        <taxon>Potamilus</taxon>
    </lineage>
</organism>